<feature type="compositionally biased region" description="Polar residues" evidence="1">
    <location>
        <begin position="351"/>
        <end position="363"/>
    </location>
</feature>
<evidence type="ECO:0000313" key="2">
    <source>
        <dbReference type="EMBL" id="KAE9407061.1"/>
    </source>
</evidence>
<protein>
    <recommendedName>
        <fullName evidence="4">Lipid droplet-associated perilipin protein</fullName>
    </recommendedName>
</protein>
<keyword evidence="3" id="KW-1185">Reference proteome</keyword>
<evidence type="ECO:0000313" key="3">
    <source>
        <dbReference type="Proteomes" id="UP000799118"/>
    </source>
</evidence>
<gene>
    <name evidence="2" type="ORF">BT96DRAFT_963302</name>
</gene>
<dbReference type="AlphaFoldDB" id="A0A6A4I900"/>
<sequence>MSSTQTETSSVPMPSNNPPEFTVITRISSIPIISSSLEVLSTNAYTRSPYTTALGLSNSAYKLTEPFQAQLAPLIVRADGIANMAIDAVQKRIPSAFTATPEDVMGYVQERQKGVGEYVRERRQSVGSDIDKRFAPIVDYFEVAVNRFDANGKENNAPATRDAEASQYQRALELSNRIRDQLHLYSNEQIKQLQAHSVLVQRATETAQSLTTAASSSLANAQVKLHAVSDNMIAELGKLQTQAANLSASLQASASNTFKDPASQLPPQLQQRYAELTSVLQAQASSASATYEDLSNNLAATVSELRGIMADNASIHDKATRVTHEVTARVQPLLEVLSRNAQQAMGGRTESPPTVNGTNGHAN</sequence>
<evidence type="ECO:0000256" key="1">
    <source>
        <dbReference type="SAM" id="MobiDB-lite"/>
    </source>
</evidence>
<organism evidence="2 3">
    <name type="scientific">Gymnopus androsaceus JB14</name>
    <dbReference type="NCBI Taxonomy" id="1447944"/>
    <lineage>
        <taxon>Eukaryota</taxon>
        <taxon>Fungi</taxon>
        <taxon>Dikarya</taxon>
        <taxon>Basidiomycota</taxon>
        <taxon>Agaricomycotina</taxon>
        <taxon>Agaricomycetes</taxon>
        <taxon>Agaricomycetidae</taxon>
        <taxon>Agaricales</taxon>
        <taxon>Marasmiineae</taxon>
        <taxon>Omphalotaceae</taxon>
        <taxon>Gymnopus</taxon>
    </lineage>
</organism>
<accession>A0A6A4I900</accession>
<dbReference type="EMBL" id="ML769398">
    <property type="protein sequence ID" value="KAE9407061.1"/>
    <property type="molecule type" value="Genomic_DNA"/>
</dbReference>
<evidence type="ECO:0008006" key="4">
    <source>
        <dbReference type="Google" id="ProtNLM"/>
    </source>
</evidence>
<proteinExistence type="predicted"/>
<dbReference type="Proteomes" id="UP000799118">
    <property type="component" value="Unassembled WGS sequence"/>
</dbReference>
<feature type="region of interest" description="Disordered" evidence="1">
    <location>
        <begin position="341"/>
        <end position="363"/>
    </location>
</feature>
<dbReference type="OrthoDB" id="376826at2759"/>
<reference evidence="2" key="1">
    <citation type="journal article" date="2019" name="Environ. Microbiol.">
        <title>Fungal ecological strategies reflected in gene transcription - a case study of two litter decomposers.</title>
        <authorList>
            <person name="Barbi F."/>
            <person name="Kohler A."/>
            <person name="Barry K."/>
            <person name="Baskaran P."/>
            <person name="Daum C."/>
            <person name="Fauchery L."/>
            <person name="Ihrmark K."/>
            <person name="Kuo A."/>
            <person name="LaButti K."/>
            <person name="Lipzen A."/>
            <person name="Morin E."/>
            <person name="Grigoriev I.V."/>
            <person name="Henrissat B."/>
            <person name="Lindahl B."/>
            <person name="Martin F."/>
        </authorList>
    </citation>
    <scope>NUCLEOTIDE SEQUENCE</scope>
    <source>
        <strain evidence="2">JB14</strain>
    </source>
</reference>
<name>A0A6A4I900_9AGAR</name>